<evidence type="ECO:0000313" key="2">
    <source>
        <dbReference type="EMBL" id="MFC4669937.1"/>
    </source>
</evidence>
<dbReference type="InterPro" id="IPR028992">
    <property type="entry name" value="Hedgehog/Intein_dom"/>
</dbReference>
<sequence>MKTGFRGTFVMSWSQTEVEGQRNAPVEALMVGAAWAWQGEAVQVDGPNDILRLDRAEDQVALRRRAARKVRRMVGQVLGGQDIAAPADRDEPLMDARFVVTDGHRGYTATLIPVAPGQPPLLMFVDELPPRGVDLYVVHCALGRFASPQVPRDAGVICFTPGTLISTPEGPRPVQTLRAGDRVLTLDNGPQEIRWIGARRLTGARLHVEPHLRPIRIGAGALGIDRPEQALLVSPEHRMLVRGPVAQALFNTREVLVAARDLVNVGTISVDTQAREVTYIHLLLPSHQVLWANGVECESFHPASASLAALDEFDRLRLLALDPELERDPHRYGTYARRNLTTSEAAILRYEAA</sequence>
<reference evidence="3" key="1">
    <citation type="journal article" date="2019" name="Int. J. Syst. Evol. Microbiol.">
        <title>The Global Catalogue of Microorganisms (GCM) 10K type strain sequencing project: providing services to taxonomists for standard genome sequencing and annotation.</title>
        <authorList>
            <consortium name="The Broad Institute Genomics Platform"/>
            <consortium name="The Broad Institute Genome Sequencing Center for Infectious Disease"/>
            <person name="Wu L."/>
            <person name="Ma J."/>
        </authorList>
    </citation>
    <scope>NUCLEOTIDE SEQUENCE [LARGE SCALE GENOMIC DNA]</scope>
    <source>
        <strain evidence="3">CGMCC 4.7283</strain>
    </source>
</reference>
<name>A0ABV9KIK0_9RHOB</name>
<dbReference type="Pfam" id="PF13403">
    <property type="entry name" value="Hint_2"/>
    <property type="match status" value="1"/>
</dbReference>
<dbReference type="InterPro" id="IPR036844">
    <property type="entry name" value="Hint_dom_sf"/>
</dbReference>
<protein>
    <submittedName>
        <fullName evidence="2">Hint domain-containing protein</fullName>
    </submittedName>
</protein>
<dbReference type="Gene3D" id="2.170.16.10">
    <property type="entry name" value="Hedgehog/Intein (Hint) domain"/>
    <property type="match status" value="1"/>
</dbReference>
<evidence type="ECO:0000259" key="1">
    <source>
        <dbReference type="Pfam" id="PF13403"/>
    </source>
</evidence>
<dbReference type="SUPFAM" id="SSF51294">
    <property type="entry name" value="Hedgehog/intein (Hint) domain"/>
    <property type="match status" value="1"/>
</dbReference>
<organism evidence="2 3">
    <name type="scientific">Seohaeicola nanhaiensis</name>
    <dbReference type="NCBI Taxonomy" id="1387282"/>
    <lineage>
        <taxon>Bacteria</taxon>
        <taxon>Pseudomonadati</taxon>
        <taxon>Pseudomonadota</taxon>
        <taxon>Alphaproteobacteria</taxon>
        <taxon>Rhodobacterales</taxon>
        <taxon>Roseobacteraceae</taxon>
        <taxon>Seohaeicola</taxon>
    </lineage>
</organism>
<keyword evidence="3" id="KW-1185">Reference proteome</keyword>
<evidence type="ECO:0000313" key="3">
    <source>
        <dbReference type="Proteomes" id="UP001595973"/>
    </source>
</evidence>
<accession>A0ABV9KIK0</accession>
<dbReference type="Proteomes" id="UP001595973">
    <property type="component" value="Unassembled WGS sequence"/>
</dbReference>
<gene>
    <name evidence="2" type="ORF">ACFO5X_15340</name>
</gene>
<feature type="domain" description="Hedgehog/Intein (Hint)" evidence="1">
    <location>
        <begin position="157"/>
        <end position="303"/>
    </location>
</feature>
<dbReference type="EMBL" id="JBHSGI010000024">
    <property type="protein sequence ID" value="MFC4669937.1"/>
    <property type="molecule type" value="Genomic_DNA"/>
</dbReference>
<dbReference type="PROSITE" id="PS50817">
    <property type="entry name" value="INTEIN_N_TER"/>
    <property type="match status" value="1"/>
</dbReference>
<dbReference type="InterPro" id="IPR006141">
    <property type="entry name" value="Intein_N"/>
</dbReference>
<proteinExistence type="predicted"/>
<dbReference type="RefSeq" id="WP_380718420.1">
    <property type="nucleotide sequence ID" value="NZ_JBHSGI010000024.1"/>
</dbReference>
<comment type="caution">
    <text evidence="2">The sequence shown here is derived from an EMBL/GenBank/DDBJ whole genome shotgun (WGS) entry which is preliminary data.</text>
</comment>